<dbReference type="CDD" id="cd17039">
    <property type="entry name" value="Ubl_ubiquitin_like"/>
    <property type="match status" value="1"/>
</dbReference>
<dbReference type="PRINTS" id="PR00348">
    <property type="entry name" value="UBIQUITIN"/>
</dbReference>
<feature type="domain" description="Ubiquitin-like" evidence="1">
    <location>
        <begin position="30"/>
        <end position="109"/>
    </location>
</feature>
<dbReference type="Pfam" id="PF00240">
    <property type="entry name" value="ubiquitin"/>
    <property type="match status" value="2"/>
</dbReference>
<dbReference type="InterPro" id="IPR000626">
    <property type="entry name" value="Ubiquitin-like_dom"/>
</dbReference>
<evidence type="ECO:0000313" key="2">
    <source>
        <dbReference type="EMBL" id="KAJ8415283.1"/>
    </source>
</evidence>
<dbReference type="InterPro" id="IPR050158">
    <property type="entry name" value="Ubiquitin_ubiquitin-like"/>
</dbReference>
<dbReference type="AlphaFoldDB" id="A0AAD7T6Y0"/>
<protein>
    <recommendedName>
        <fullName evidence="1">Ubiquitin-like domain-containing protein</fullName>
    </recommendedName>
</protein>
<dbReference type="InterPro" id="IPR029071">
    <property type="entry name" value="Ubiquitin-like_domsf"/>
</dbReference>
<dbReference type="PANTHER" id="PTHR10666">
    <property type="entry name" value="UBIQUITIN"/>
    <property type="match status" value="1"/>
</dbReference>
<gene>
    <name evidence="2" type="ORF">AAFF_G00422630</name>
</gene>
<accession>A0AAD7T6Y0</accession>
<evidence type="ECO:0000259" key="1">
    <source>
        <dbReference type="PROSITE" id="PS50053"/>
    </source>
</evidence>
<dbReference type="SMART" id="SM00213">
    <property type="entry name" value="UBQ"/>
    <property type="match status" value="2"/>
</dbReference>
<name>A0AAD7T6Y0_9TELE</name>
<proteinExistence type="predicted"/>
<sequence>METSVSPFRHNPFRLQHQTHFIKRSSLVVMDLTITFLAGNSFSLTVPLQTTVKQLKSMIQERAQVPSAKQRLTTQNGQRVDLREDSKTLYDYGLRSGAMVVVLITEPSSVQVFLINDKNQTHTYDVFPGETVSEFKRKVYNKERVPIDQQLLVYGSTPLQDGRTLEDYGIRALSTIHLNLRLRGGCF</sequence>
<feature type="domain" description="Ubiquitin-like" evidence="1">
    <location>
        <begin position="110"/>
        <end position="185"/>
    </location>
</feature>
<dbReference type="PROSITE" id="PS50053">
    <property type="entry name" value="UBIQUITIN_2"/>
    <property type="match status" value="2"/>
</dbReference>
<dbReference type="Gene3D" id="3.10.20.90">
    <property type="entry name" value="Phosphatidylinositol 3-kinase Catalytic Subunit, Chain A, domain 1"/>
    <property type="match status" value="2"/>
</dbReference>
<dbReference type="SUPFAM" id="SSF54236">
    <property type="entry name" value="Ubiquitin-like"/>
    <property type="match status" value="2"/>
</dbReference>
<dbReference type="Proteomes" id="UP001221898">
    <property type="component" value="Unassembled WGS sequence"/>
</dbReference>
<comment type="caution">
    <text evidence="2">The sequence shown here is derived from an EMBL/GenBank/DDBJ whole genome shotgun (WGS) entry which is preliminary data.</text>
</comment>
<evidence type="ECO:0000313" key="3">
    <source>
        <dbReference type="Proteomes" id="UP001221898"/>
    </source>
</evidence>
<keyword evidence="3" id="KW-1185">Reference proteome</keyword>
<organism evidence="2 3">
    <name type="scientific">Aldrovandia affinis</name>
    <dbReference type="NCBI Taxonomy" id="143900"/>
    <lineage>
        <taxon>Eukaryota</taxon>
        <taxon>Metazoa</taxon>
        <taxon>Chordata</taxon>
        <taxon>Craniata</taxon>
        <taxon>Vertebrata</taxon>
        <taxon>Euteleostomi</taxon>
        <taxon>Actinopterygii</taxon>
        <taxon>Neopterygii</taxon>
        <taxon>Teleostei</taxon>
        <taxon>Notacanthiformes</taxon>
        <taxon>Halosauridae</taxon>
        <taxon>Aldrovandia</taxon>
    </lineage>
</organism>
<dbReference type="InterPro" id="IPR019956">
    <property type="entry name" value="Ubiquitin_dom"/>
</dbReference>
<reference evidence="2" key="1">
    <citation type="journal article" date="2023" name="Science">
        <title>Genome structures resolve the early diversification of teleost fishes.</title>
        <authorList>
            <person name="Parey E."/>
            <person name="Louis A."/>
            <person name="Montfort J."/>
            <person name="Bouchez O."/>
            <person name="Roques C."/>
            <person name="Iampietro C."/>
            <person name="Lluch J."/>
            <person name="Castinel A."/>
            <person name="Donnadieu C."/>
            <person name="Desvignes T."/>
            <person name="Floi Bucao C."/>
            <person name="Jouanno E."/>
            <person name="Wen M."/>
            <person name="Mejri S."/>
            <person name="Dirks R."/>
            <person name="Jansen H."/>
            <person name="Henkel C."/>
            <person name="Chen W.J."/>
            <person name="Zahm M."/>
            <person name="Cabau C."/>
            <person name="Klopp C."/>
            <person name="Thompson A.W."/>
            <person name="Robinson-Rechavi M."/>
            <person name="Braasch I."/>
            <person name="Lecointre G."/>
            <person name="Bobe J."/>
            <person name="Postlethwait J.H."/>
            <person name="Berthelot C."/>
            <person name="Roest Crollius H."/>
            <person name="Guiguen Y."/>
        </authorList>
    </citation>
    <scope>NUCLEOTIDE SEQUENCE</scope>
    <source>
        <strain evidence="2">NC1722</strain>
    </source>
</reference>
<dbReference type="EMBL" id="JAINUG010000009">
    <property type="protein sequence ID" value="KAJ8415283.1"/>
    <property type="molecule type" value="Genomic_DNA"/>
</dbReference>